<dbReference type="PANTHER" id="PTHR22192:SF17">
    <property type="entry name" value="SPERIOLIN-LIKE PROTEIN"/>
    <property type="match status" value="1"/>
</dbReference>
<dbReference type="InterPro" id="IPR026715">
    <property type="entry name" value="SPATC1"/>
</dbReference>
<gene>
    <name evidence="2" type="ORF">OCBIM_22011297mg</name>
</gene>
<evidence type="ECO:0000259" key="1">
    <source>
        <dbReference type="Pfam" id="PF15059"/>
    </source>
</evidence>
<dbReference type="GO" id="GO:0005813">
    <property type="term" value="C:centrosome"/>
    <property type="evidence" value="ECO:0007669"/>
    <property type="project" value="TreeGrafter"/>
</dbReference>
<name>A0A0L8HNR8_OCTBM</name>
<dbReference type="OrthoDB" id="6114770at2759"/>
<feature type="domain" description="Speriolin C-terminal" evidence="1">
    <location>
        <begin position="170"/>
        <end position="313"/>
    </location>
</feature>
<sequence length="323" mass="38075">MFLAASEEYFEEWRPLIAEIAHQLDQRIRLHSISGLHRDLEQFSDVMSLLRLLYLDNKRMCKHFGSSIIRRVFIRLMEVLFLLRNYGYSVDIHGPFSRHMVSKYGLPPSNQYYIIARICARHDPDHLKFLISDVAEDDEERANALVLSDCLDAMIKWNHQLNTSDKEKLFGEIAYQLDSRILKLVTDRVLTRYTASVQDFLDVLLQNCNYLIENNTSKSIMTRQQVLRILRRFLRVFLYLHKHGYIFEEHATFSKNIIQRFGRKGDSNYCSMLNWCTEEDSTIIRSLLFDLAENENEARNINVLFDCLKSLAEVYDCLVFSYG</sequence>
<dbReference type="EMBL" id="KQ417777">
    <property type="protein sequence ID" value="KOF90386.1"/>
    <property type="molecule type" value="Genomic_DNA"/>
</dbReference>
<protein>
    <recommendedName>
        <fullName evidence="1">Speriolin C-terminal domain-containing protein</fullName>
    </recommendedName>
</protein>
<dbReference type="PANTHER" id="PTHR22192">
    <property type="entry name" value="SPERIOLIN"/>
    <property type="match status" value="1"/>
</dbReference>
<dbReference type="AlphaFoldDB" id="A0A0L8HNR8"/>
<proteinExistence type="predicted"/>
<feature type="domain" description="Speriolin C-terminal" evidence="1">
    <location>
        <begin position="16"/>
        <end position="156"/>
    </location>
</feature>
<dbReference type="Pfam" id="PF15059">
    <property type="entry name" value="Speriolin_C"/>
    <property type="match status" value="2"/>
</dbReference>
<dbReference type="InterPro" id="IPR029384">
    <property type="entry name" value="Speriolin_C"/>
</dbReference>
<dbReference type="KEGG" id="obi:106869763"/>
<evidence type="ECO:0000313" key="2">
    <source>
        <dbReference type="EMBL" id="KOF90385.1"/>
    </source>
</evidence>
<accession>A0A0L8HNR8</accession>
<dbReference type="EMBL" id="KQ417777">
    <property type="protein sequence ID" value="KOF90385.1"/>
    <property type="molecule type" value="Genomic_DNA"/>
</dbReference>
<reference evidence="2" key="1">
    <citation type="submission" date="2015-07" db="EMBL/GenBank/DDBJ databases">
        <title>MeaNS - Measles Nucleotide Surveillance Program.</title>
        <authorList>
            <person name="Tran T."/>
            <person name="Druce J."/>
        </authorList>
    </citation>
    <scope>NUCLEOTIDE SEQUENCE</scope>
    <source>
        <strain evidence="2">UCB-OBI-ISO-001</strain>
        <tissue evidence="2">Gonad</tissue>
    </source>
</reference>
<organism evidence="2">
    <name type="scientific">Octopus bimaculoides</name>
    <name type="common">California two-spotted octopus</name>
    <dbReference type="NCBI Taxonomy" id="37653"/>
    <lineage>
        <taxon>Eukaryota</taxon>
        <taxon>Metazoa</taxon>
        <taxon>Spiralia</taxon>
        <taxon>Lophotrochozoa</taxon>
        <taxon>Mollusca</taxon>
        <taxon>Cephalopoda</taxon>
        <taxon>Coleoidea</taxon>
        <taxon>Octopodiformes</taxon>
        <taxon>Octopoda</taxon>
        <taxon>Incirrata</taxon>
        <taxon>Octopodidae</taxon>
        <taxon>Octopus</taxon>
    </lineage>
</organism>